<dbReference type="Gene3D" id="3.30.420.10">
    <property type="entry name" value="Ribonuclease H-like superfamily/Ribonuclease H"/>
    <property type="match status" value="1"/>
</dbReference>
<proteinExistence type="predicted"/>
<dbReference type="PROSITE" id="PS50994">
    <property type="entry name" value="INTEGRASE"/>
    <property type="match status" value="1"/>
</dbReference>
<dbReference type="SUPFAM" id="SSF53098">
    <property type="entry name" value="Ribonuclease H-like"/>
    <property type="match status" value="1"/>
</dbReference>
<reference evidence="3" key="1">
    <citation type="journal article" date="2019" name="Int. J. Syst. Evol. Microbiol.">
        <title>The Global Catalogue of Microorganisms (GCM) 10K type strain sequencing project: providing services to taxonomists for standard genome sequencing and annotation.</title>
        <authorList>
            <consortium name="The Broad Institute Genomics Platform"/>
            <consortium name="The Broad Institute Genome Sequencing Center for Infectious Disease"/>
            <person name="Wu L."/>
            <person name="Ma J."/>
        </authorList>
    </citation>
    <scope>NUCLEOTIDE SEQUENCE [LARGE SCALE GENOMIC DNA]</scope>
    <source>
        <strain evidence="3">CCUG 66188</strain>
    </source>
</reference>
<dbReference type="RefSeq" id="WP_379995038.1">
    <property type="nucleotide sequence ID" value="NZ_JBHSGN010000059.1"/>
</dbReference>
<keyword evidence="3" id="KW-1185">Reference proteome</keyword>
<organism evidence="2 3">
    <name type="scientific">Dysgonomonas termitidis</name>
    <dbReference type="NCBI Taxonomy" id="1516126"/>
    <lineage>
        <taxon>Bacteria</taxon>
        <taxon>Pseudomonadati</taxon>
        <taxon>Bacteroidota</taxon>
        <taxon>Bacteroidia</taxon>
        <taxon>Bacteroidales</taxon>
        <taxon>Dysgonomonadaceae</taxon>
        <taxon>Dysgonomonas</taxon>
    </lineage>
</organism>
<dbReference type="EMBL" id="JBHSGN010000059">
    <property type="protein sequence ID" value="MFC4673600.1"/>
    <property type="molecule type" value="Genomic_DNA"/>
</dbReference>
<feature type="domain" description="Integrase catalytic" evidence="1">
    <location>
        <begin position="120"/>
        <end position="321"/>
    </location>
</feature>
<comment type="caution">
    <text evidence="2">The sequence shown here is derived from an EMBL/GenBank/DDBJ whole genome shotgun (WGS) entry which is preliminary data.</text>
</comment>
<dbReference type="InterPro" id="IPR036397">
    <property type="entry name" value="RNaseH_sf"/>
</dbReference>
<evidence type="ECO:0000313" key="3">
    <source>
        <dbReference type="Proteomes" id="UP001596023"/>
    </source>
</evidence>
<protein>
    <submittedName>
        <fullName evidence="2">DDE-type integrase/transposase/recombinase</fullName>
    </submittedName>
</protein>
<evidence type="ECO:0000313" key="2">
    <source>
        <dbReference type="EMBL" id="MFC4673600.1"/>
    </source>
</evidence>
<dbReference type="InterPro" id="IPR012337">
    <property type="entry name" value="RNaseH-like_sf"/>
</dbReference>
<dbReference type="Proteomes" id="UP001596023">
    <property type="component" value="Unassembled WGS sequence"/>
</dbReference>
<dbReference type="Pfam" id="PF00665">
    <property type="entry name" value="rve"/>
    <property type="match status" value="1"/>
</dbReference>
<dbReference type="InterPro" id="IPR001584">
    <property type="entry name" value="Integrase_cat-core"/>
</dbReference>
<gene>
    <name evidence="2" type="ORF">ACFO6W_07835</name>
</gene>
<name>A0ABV9KTS1_9BACT</name>
<sequence length="509" mass="58264">MKFPKPINSERTLDRKAREYEKQGLDCLIGGYFGNANREAIKGAVHAKLMELAGSPLKFSFEDIGLFYNSWAQEKGLPLLTVSAIKQHLNRPMHERVWSYARHGKVYSDLKFQPQIERELPSRPDALWSLDGTSMQLYYKDANGKIKSDLYVYFVADVHSSAILGYSVAFSESTGMIAEALKMAIDKYGYKPYQLQYDAGKANVSDAMQGVMSNMSRVHFPCMPNSGNHKYIETYIGHFQQRVLRLYEEFKGGNINTRSENSKANPELLARLKKENRFKTESDIISLFDEAVSKWNERGEKRNKYGQFTGESKIARYMKPHADRVELNYFEKISLFMGQLKQPYEYKQQGITITLGGVKRNYIVPDADSIGDFMFNGLYVGEQFNVRINPLSPDFITLYQKNKLVATAHEKDKFAACAADMKLRPGDAAKIRQFIAKQEQYGYEHAMKEMERQREILFKQDLKATGTDGFGWQDMPKKEWNDVQGSAEDTRNGMADETIDARRAALMGM</sequence>
<accession>A0ABV9KTS1</accession>
<evidence type="ECO:0000259" key="1">
    <source>
        <dbReference type="PROSITE" id="PS50994"/>
    </source>
</evidence>